<name>A0A1H9TVD0_9CORY</name>
<dbReference type="InterPro" id="IPR002698">
    <property type="entry name" value="FTHF_cligase"/>
</dbReference>
<keyword evidence="2 4" id="KW-0547">Nucleotide-binding</keyword>
<dbReference type="Gene3D" id="3.40.50.10420">
    <property type="entry name" value="NagB/RpiA/CoA transferase-like"/>
    <property type="match status" value="1"/>
</dbReference>
<evidence type="ECO:0000313" key="8">
    <source>
        <dbReference type="Proteomes" id="UP000198929"/>
    </source>
</evidence>
<dbReference type="GO" id="GO:0030272">
    <property type="term" value="F:5-formyltetrahydrofolate cyclo-ligase activity"/>
    <property type="evidence" value="ECO:0007669"/>
    <property type="project" value="UniProtKB-EC"/>
</dbReference>
<evidence type="ECO:0000256" key="1">
    <source>
        <dbReference type="ARBA" id="ARBA00010638"/>
    </source>
</evidence>
<organism evidence="7 8">
    <name type="scientific">Corynebacterium cystitidis DSM 20524</name>
    <dbReference type="NCBI Taxonomy" id="1121357"/>
    <lineage>
        <taxon>Bacteria</taxon>
        <taxon>Bacillati</taxon>
        <taxon>Actinomycetota</taxon>
        <taxon>Actinomycetes</taxon>
        <taxon>Mycobacteriales</taxon>
        <taxon>Corynebacteriaceae</taxon>
        <taxon>Corynebacterium</taxon>
    </lineage>
</organism>
<comment type="similarity">
    <text evidence="1 5">Belongs to the 5-formyltetrahydrofolate cyclo-ligase family.</text>
</comment>
<dbReference type="PANTHER" id="PTHR23407:SF1">
    <property type="entry name" value="5-FORMYLTETRAHYDROFOLATE CYCLO-LIGASE"/>
    <property type="match status" value="1"/>
</dbReference>
<dbReference type="EC" id="6.3.3.2" evidence="5"/>
<dbReference type="RefSeq" id="WP_092258658.1">
    <property type="nucleotide sequence ID" value="NZ_CP047199.1"/>
</dbReference>
<dbReference type="Proteomes" id="UP000198929">
    <property type="component" value="Unassembled WGS sequence"/>
</dbReference>
<dbReference type="NCBIfam" id="TIGR02727">
    <property type="entry name" value="MTHFS_bact"/>
    <property type="match status" value="1"/>
</dbReference>
<feature type="region of interest" description="Disordered" evidence="6">
    <location>
        <begin position="1"/>
        <end position="27"/>
    </location>
</feature>
<protein>
    <recommendedName>
        <fullName evidence="5">5-formyltetrahydrofolate cyclo-ligase</fullName>
        <ecNumber evidence="5">6.3.3.2</ecNumber>
    </recommendedName>
</protein>
<sequence length="198" mass="21331">MPEKKKRKDDIRARLRSARADMSATRTEKRRADASIVAFAAAYVRGLKNPSPHVAAYCPLPEEPGYDYLLTALASQAASILLPIAMPSGALEWAPYRGQSDLESGTLGIWQPTGPRHGNEALARCDAIFLPALAIDANGNRLGKGAGYYDRALAGIKGHVPVIALVYDHELIDELPSNEFDIPVDSAITPAGFHDLQA</sequence>
<keyword evidence="5" id="KW-0479">Metal-binding</keyword>
<dbReference type="GO" id="GO:0035999">
    <property type="term" value="P:tetrahydrofolate interconversion"/>
    <property type="evidence" value="ECO:0007669"/>
    <property type="project" value="TreeGrafter"/>
</dbReference>
<evidence type="ECO:0000256" key="5">
    <source>
        <dbReference type="RuleBase" id="RU361279"/>
    </source>
</evidence>
<dbReference type="InterPro" id="IPR037171">
    <property type="entry name" value="NagB/RpiA_transferase-like"/>
</dbReference>
<evidence type="ECO:0000313" key="7">
    <source>
        <dbReference type="EMBL" id="SES00992.1"/>
    </source>
</evidence>
<dbReference type="STRING" id="1121357.SAMN05661109_01570"/>
<evidence type="ECO:0000256" key="4">
    <source>
        <dbReference type="PIRSR" id="PIRSR006806-1"/>
    </source>
</evidence>
<evidence type="ECO:0000256" key="2">
    <source>
        <dbReference type="ARBA" id="ARBA00022741"/>
    </source>
</evidence>
<keyword evidence="8" id="KW-1185">Reference proteome</keyword>
<reference evidence="8" key="1">
    <citation type="submission" date="2016-10" db="EMBL/GenBank/DDBJ databases">
        <authorList>
            <person name="Varghese N."/>
            <person name="Submissions S."/>
        </authorList>
    </citation>
    <scope>NUCLEOTIDE SEQUENCE [LARGE SCALE GENOMIC DNA]</scope>
    <source>
        <strain evidence="8">DSM 20524</strain>
    </source>
</reference>
<comment type="catalytic activity">
    <reaction evidence="5">
        <text>(6S)-5-formyl-5,6,7,8-tetrahydrofolate + ATP = (6R)-5,10-methenyltetrahydrofolate + ADP + phosphate</text>
        <dbReference type="Rhea" id="RHEA:10488"/>
        <dbReference type="ChEBI" id="CHEBI:30616"/>
        <dbReference type="ChEBI" id="CHEBI:43474"/>
        <dbReference type="ChEBI" id="CHEBI:57455"/>
        <dbReference type="ChEBI" id="CHEBI:57457"/>
        <dbReference type="ChEBI" id="CHEBI:456216"/>
        <dbReference type="EC" id="6.3.3.2"/>
    </reaction>
</comment>
<evidence type="ECO:0000256" key="3">
    <source>
        <dbReference type="ARBA" id="ARBA00022840"/>
    </source>
</evidence>
<dbReference type="GO" id="GO:0046872">
    <property type="term" value="F:metal ion binding"/>
    <property type="evidence" value="ECO:0007669"/>
    <property type="project" value="UniProtKB-KW"/>
</dbReference>
<gene>
    <name evidence="7" type="ORF">SAMN05661109_01570</name>
</gene>
<dbReference type="PANTHER" id="PTHR23407">
    <property type="entry name" value="ATPASE INHIBITOR/5-FORMYLTETRAHYDROFOLATE CYCLO-LIGASE"/>
    <property type="match status" value="1"/>
</dbReference>
<feature type="binding site" evidence="4">
    <location>
        <begin position="141"/>
        <end position="149"/>
    </location>
    <ligand>
        <name>ATP</name>
        <dbReference type="ChEBI" id="CHEBI:30616"/>
    </ligand>
</feature>
<dbReference type="EMBL" id="FOGQ01000006">
    <property type="protein sequence ID" value="SES00992.1"/>
    <property type="molecule type" value="Genomic_DNA"/>
</dbReference>
<dbReference type="AlphaFoldDB" id="A0A1H9TVD0"/>
<accession>A0A1H9TVD0</accession>
<dbReference type="GO" id="GO:0005524">
    <property type="term" value="F:ATP binding"/>
    <property type="evidence" value="ECO:0007669"/>
    <property type="project" value="UniProtKB-KW"/>
</dbReference>
<dbReference type="PIRSF" id="PIRSF006806">
    <property type="entry name" value="FTHF_cligase"/>
    <property type="match status" value="1"/>
</dbReference>
<dbReference type="GO" id="GO:0009396">
    <property type="term" value="P:folic acid-containing compound biosynthetic process"/>
    <property type="evidence" value="ECO:0007669"/>
    <property type="project" value="TreeGrafter"/>
</dbReference>
<dbReference type="InterPro" id="IPR024185">
    <property type="entry name" value="FTHF_cligase-like_sf"/>
</dbReference>
<feature type="compositionally biased region" description="Basic and acidic residues" evidence="6">
    <location>
        <begin position="1"/>
        <end position="13"/>
    </location>
</feature>
<keyword evidence="7" id="KW-0436">Ligase</keyword>
<keyword evidence="3 4" id="KW-0067">ATP-binding</keyword>
<dbReference type="SUPFAM" id="SSF100950">
    <property type="entry name" value="NagB/RpiA/CoA transferase-like"/>
    <property type="match status" value="1"/>
</dbReference>
<dbReference type="Pfam" id="PF01812">
    <property type="entry name" value="5-FTHF_cyc-lig"/>
    <property type="match status" value="1"/>
</dbReference>
<feature type="binding site" evidence="4">
    <location>
        <position position="63"/>
    </location>
    <ligand>
        <name>substrate</name>
    </ligand>
</feature>
<feature type="binding site" evidence="4">
    <location>
        <begin position="8"/>
        <end position="12"/>
    </location>
    <ligand>
        <name>ATP</name>
        <dbReference type="ChEBI" id="CHEBI:30616"/>
    </ligand>
</feature>
<evidence type="ECO:0000256" key="6">
    <source>
        <dbReference type="SAM" id="MobiDB-lite"/>
    </source>
</evidence>
<proteinExistence type="inferred from homology"/>
<keyword evidence="5" id="KW-0460">Magnesium</keyword>
<comment type="cofactor">
    <cofactor evidence="5">
        <name>Mg(2+)</name>
        <dbReference type="ChEBI" id="CHEBI:18420"/>
    </cofactor>
</comment>